<comment type="caution">
    <text evidence="2">The sequence shown here is derived from an EMBL/GenBank/DDBJ whole genome shotgun (WGS) entry which is preliminary data.</text>
</comment>
<dbReference type="InterPro" id="IPR001509">
    <property type="entry name" value="Epimerase_deHydtase"/>
</dbReference>
<keyword evidence="3" id="KW-1185">Reference proteome</keyword>
<organism evidence="2 3">
    <name type="scientific">Candidatus Burkholderia verschuerenii</name>
    <dbReference type="NCBI Taxonomy" id="242163"/>
    <lineage>
        <taxon>Bacteria</taxon>
        <taxon>Pseudomonadati</taxon>
        <taxon>Pseudomonadota</taxon>
        <taxon>Betaproteobacteria</taxon>
        <taxon>Burkholderiales</taxon>
        <taxon>Burkholderiaceae</taxon>
        <taxon>Burkholderia</taxon>
    </lineage>
</organism>
<dbReference type="InterPro" id="IPR051783">
    <property type="entry name" value="NAD(P)-dependent_oxidoreduct"/>
</dbReference>
<feature type="domain" description="NAD-dependent epimerase/dehydratase" evidence="1">
    <location>
        <begin position="176"/>
        <end position="294"/>
    </location>
</feature>
<evidence type="ECO:0000259" key="1">
    <source>
        <dbReference type="Pfam" id="PF01370"/>
    </source>
</evidence>
<gene>
    <name evidence="2" type="ORF">BVER_00992c</name>
</gene>
<evidence type="ECO:0000313" key="2">
    <source>
        <dbReference type="EMBL" id="KND60890.1"/>
    </source>
</evidence>
<dbReference type="PANTHER" id="PTHR48079:SF6">
    <property type="entry name" value="NAD(P)-BINDING DOMAIN-CONTAINING PROTEIN-RELATED"/>
    <property type="match status" value="1"/>
</dbReference>
<proteinExistence type="predicted"/>
<protein>
    <submittedName>
        <fullName evidence="2">Nucleoside-diphosphate-sugar epimerase</fullName>
    </submittedName>
</protein>
<dbReference type="Pfam" id="PF01370">
    <property type="entry name" value="Epimerase"/>
    <property type="match status" value="1"/>
</dbReference>
<dbReference type="PATRIC" id="fig|242163.4.peg.5035"/>
<dbReference type="RefSeq" id="WP_050453224.1">
    <property type="nucleotide sequence ID" value="NZ_LFJJ01000041.1"/>
</dbReference>
<accession>A0A0L0MF31</accession>
<dbReference type="AlphaFoldDB" id="A0A0L0MF31"/>
<sequence>MIATRTLRRARVLIVGCGDVGMRALPLLQSRAAKPRVIALTHHPERAAQLRAAGALPLSGDLDARASLRRLAGVAQTVLHLAPPPRDGLADTRTRALLATLRAPRRSIARPALAPVMRQRRARGYMHAADLPLRHALRHAARAPLRRPGQRPGAFARTSFIVSDGPFSTSLRAESFRPGLRFVYASTTGVYGDCGGAFVDETRPVRPENERARRRVSAETQMRAAGAGSGWRVSIVRIPGIYAGDRLPLARIDKQMPALLQSDDVYTNHIHADDLAAILLRALERGKPQRVFNASDDTDLRMGDYFDRIADAYGRARVPRISRDEAQRCLEPVTLSFMRESRRLDNARLKRELRYALRFPSVDDFLAGEGKGERVGVR</sequence>
<dbReference type="GO" id="GO:0005737">
    <property type="term" value="C:cytoplasm"/>
    <property type="evidence" value="ECO:0007669"/>
    <property type="project" value="TreeGrafter"/>
</dbReference>
<dbReference type="Gene3D" id="3.40.50.720">
    <property type="entry name" value="NAD(P)-binding Rossmann-like Domain"/>
    <property type="match status" value="2"/>
</dbReference>
<name>A0A0L0MF31_9BURK</name>
<dbReference type="InterPro" id="IPR036291">
    <property type="entry name" value="NAD(P)-bd_dom_sf"/>
</dbReference>
<reference evidence="3" key="1">
    <citation type="submission" date="2015-06" db="EMBL/GenBank/DDBJ databases">
        <title>Comparative genomics of Burkholderia leaf nodule symbionts.</title>
        <authorList>
            <person name="Carlier A."/>
            <person name="Eberl L."/>
            <person name="Pinto-Carbo M."/>
        </authorList>
    </citation>
    <scope>NUCLEOTIDE SEQUENCE [LARGE SCALE GENOMIC DNA]</scope>
    <source>
        <strain evidence="3">UZHbot4</strain>
    </source>
</reference>
<evidence type="ECO:0000313" key="3">
    <source>
        <dbReference type="Proteomes" id="UP000036959"/>
    </source>
</evidence>
<dbReference type="EMBL" id="LFJJ01000041">
    <property type="protein sequence ID" value="KND60890.1"/>
    <property type="molecule type" value="Genomic_DNA"/>
</dbReference>
<dbReference type="PANTHER" id="PTHR48079">
    <property type="entry name" value="PROTEIN YEEZ"/>
    <property type="match status" value="1"/>
</dbReference>
<dbReference type="OrthoDB" id="9808276at2"/>
<dbReference type="Proteomes" id="UP000036959">
    <property type="component" value="Unassembled WGS sequence"/>
</dbReference>
<dbReference type="GO" id="GO:0004029">
    <property type="term" value="F:aldehyde dehydrogenase (NAD+) activity"/>
    <property type="evidence" value="ECO:0007669"/>
    <property type="project" value="TreeGrafter"/>
</dbReference>
<dbReference type="SUPFAM" id="SSF51735">
    <property type="entry name" value="NAD(P)-binding Rossmann-fold domains"/>
    <property type="match status" value="1"/>
</dbReference>